<dbReference type="InterPro" id="IPR043151">
    <property type="entry name" value="BAH_sf"/>
</dbReference>
<organism evidence="2 3">
    <name type="scientific">Blyttiomyces helicus</name>
    <dbReference type="NCBI Taxonomy" id="388810"/>
    <lineage>
        <taxon>Eukaryota</taxon>
        <taxon>Fungi</taxon>
        <taxon>Fungi incertae sedis</taxon>
        <taxon>Chytridiomycota</taxon>
        <taxon>Chytridiomycota incertae sedis</taxon>
        <taxon>Chytridiomycetes</taxon>
        <taxon>Chytridiomycetes incertae sedis</taxon>
        <taxon>Blyttiomyces</taxon>
    </lineage>
</organism>
<dbReference type="Proteomes" id="UP000269721">
    <property type="component" value="Unassembled WGS sequence"/>
</dbReference>
<feature type="domain" description="BAH" evidence="1">
    <location>
        <begin position="15"/>
        <end position="114"/>
    </location>
</feature>
<dbReference type="PROSITE" id="PS51038">
    <property type="entry name" value="BAH"/>
    <property type="match status" value="1"/>
</dbReference>
<evidence type="ECO:0000259" key="1">
    <source>
        <dbReference type="PROSITE" id="PS51038"/>
    </source>
</evidence>
<sequence length="114" mass="12874">MAWLLMATLLPPSPPAPQLGDVIEIKPRGEENNWLALIDKVEAAPGETRDVWLTVSWFYSPDDTHGGRQPHHGEFELLRSTHQDRIHVATVQGKISVKEWKEGQDDDGSLEGYY</sequence>
<accession>A0A4P9VXW6</accession>
<gene>
    <name evidence="2" type="ORF">BDK51DRAFT_30030</name>
</gene>
<evidence type="ECO:0000313" key="2">
    <source>
        <dbReference type="EMBL" id="RKO84579.1"/>
    </source>
</evidence>
<reference evidence="3" key="1">
    <citation type="journal article" date="2018" name="Nat. Microbiol.">
        <title>Leveraging single-cell genomics to expand the fungal tree of life.</title>
        <authorList>
            <person name="Ahrendt S.R."/>
            <person name="Quandt C.A."/>
            <person name="Ciobanu D."/>
            <person name="Clum A."/>
            <person name="Salamov A."/>
            <person name="Andreopoulos B."/>
            <person name="Cheng J.F."/>
            <person name="Woyke T."/>
            <person name="Pelin A."/>
            <person name="Henrissat B."/>
            <person name="Reynolds N.K."/>
            <person name="Benny G.L."/>
            <person name="Smith M.E."/>
            <person name="James T.Y."/>
            <person name="Grigoriev I.V."/>
        </authorList>
    </citation>
    <scope>NUCLEOTIDE SEQUENCE [LARGE SCALE GENOMIC DNA]</scope>
</reference>
<dbReference type="InterPro" id="IPR001025">
    <property type="entry name" value="BAH_dom"/>
</dbReference>
<dbReference type="EMBL" id="KZ999950">
    <property type="protein sequence ID" value="RKO84579.1"/>
    <property type="molecule type" value="Genomic_DNA"/>
</dbReference>
<dbReference type="PANTHER" id="PTHR46364">
    <property type="entry name" value="OS08G0421900 PROTEIN"/>
    <property type="match status" value="1"/>
</dbReference>
<keyword evidence="3" id="KW-1185">Reference proteome</keyword>
<protein>
    <recommendedName>
        <fullName evidence="1">BAH domain-containing protein</fullName>
    </recommendedName>
</protein>
<evidence type="ECO:0000313" key="3">
    <source>
        <dbReference type="Proteomes" id="UP000269721"/>
    </source>
</evidence>
<proteinExistence type="predicted"/>
<dbReference type="AlphaFoldDB" id="A0A4P9VXW6"/>
<dbReference type="Gene3D" id="2.30.30.490">
    <property type="match status" value="1"/>
</dbReference>
<name>A0A4P9VXW6_9FUNG</name>
<dbReference type="OrthoDB" id="10259622at2759"/>
<dbReference type="GO" id="GO:0003682">
    <property type="term" value="F:chromatin binding"/>
    <property type="evidence" value="ECO:0007669"/>
    <property type="project" value="InterPro"/>
</dbReference>